<keyword evidence="2" id="KW-0472">Membrane</keyword>
<dbReference type="InterPro" id="IPR050445">
    <property type="entry name" value="Bact_polysacc_biosynth/exp"/>
</dbReference>
<dbReference type="GO" id="GO:0005886">
    <property type="term" value="C:plasma membrane"/>
    <property type="evidence" value="ECO:0007669"/>
    <property type="project" value="TreeGrafter"/>
</dbReference>
<dbReference type="Proteomes" id="UP000478892">
    <property type="component" value="Unassembled WGS sequence"/>
</dbReference>
<evidence type="ECO:0000313" key="4">
    <source>
        <dbReference type="Proteomes" id="UP000478892"/>
    </source>
</evidence>
<gene>
    <name evidence="3" type="ORF">GO984_22205</name>
</gene>
<accession>A0A6L6WRG6</accession>
<feature type="region of interest" description="Disordered" evidence="1">
    <location>
        <begin position="1"/>
        <end position="102"/>
    </location>
</feature>
<feature type="transmembrane region" description="Helical" evidence="2">
    <location>
        <begin position="111"/>
        <end position="132"/>
    </location>
</feature>
<dbReference type="GO" id="GO:0004713">
    <property type="term" value="F:protein tyrosine kinase activity"/>
    <property type="evidence" value="ECO:0007669"/>
    <property type="project" value="TreeGrafter"/>
</dbReference>
<name>A0A6L6WRG6_9RHOB</name>
<dbReference type="PANTHER" id="PTHR32309">
    <property type="entry name" value="TYROSINE-PROTEIN KINASE"/>
    <property type="match status" value="1"/>
</dbReference>
<evidence type="ECO:0000256" key="2">
    <source>
        <dbReference type="SAM" id="Phobius"/>
    </source>
</evidence>
<feature type="compositionally biased region" description="Pro residues" evidence="1">
    <location>
        <begin position="39"/>
        <end position="50"/>
    </location>
</feature>
<keyword evidence="2" id="KW-1133">Transmembrane helix</keyword>
<feature type="compositionally biased region" description="Pro residues" evidence="1">
    <location>
        <begin position="85"/>
        <end position="96"/>
    </location>
</feature>
<feature type="transmembrane region" description="Helical" evidence="2">
    <location>
        <begin position="443"/>
        <end position="467"/>
    </location>
</feature>
<keyword evidence="3" id="KW-0762">Sugar transport</keyword>
<reference evidence="3 4" key="1">
    <citation type="submission" date="2019-12" db="EMBL/GenBank/DDBJ databases">
        <authorList>
            <person name="Zhang Y.-J."/>
        </authorList>
    </citation>
    <scope>NUCLEOTIDE SEQUENCE [LARGE SCALE GENOMIC DNA]</scope>
    <source>
        <strain evidence="3 4">CY05</strain>
    </source>
</reference>
<dbReference type="AlphaFoldDB" id="A0A6L6WRG6"/>
<feature type="compositionally biased region" description="Polar residues" evidence="1">
    <location>
        <begin position="1"/>
        <end position="12"/>
    </location>
</feature>
<evidence type="ECO:0000313" key="3">
    <source>
        <dbReference type="EMBL" id="MVO18527.1"/>
    </source>
</evidence>
<dbReference type="RefSeq" id="WP_157024728.1">
    <property type="nucleotide sequence ID" value="NZ_WQLV01000024.1"/>
</dbReference>
<dbReference type="PANTHER" id="PTHR32309:SF13">
    <property type="entry name" value="FERRIC ENTEROBACTIN TRANSPORT PROTEIN FEPE"/>
    <property type="match status" value="1"/>
</dbReference>
<dbReference type="EMBL" id="WQLV01000024">
    <property type="protein sequence ID" value="MVO18527.1"/>
    <property type="molecule type" value="Genomic_DNA"/>
</dbReference>
<comment type="caution">
    <text evidence="3">The sequence shown here is derived from an EMBL/GenBank/DDBJ whole genome shotgun (WGS) entry which is preliminary data.</text>
</comment>
<keyword evidence="4" id="KW-1185">Reference proteome</keyword>
<proteinExistence type="predicted"/>
<keyword evidence="2" id="KW-0812">Transmembrane</keyword>
<evidence type="ECO:0000256" key="1">
    <source>
        <dbReference type="SAM" id="MobiDB-lite"/>
    </source>
</evidence>
<organism evidence="3 4">
    <name type="scientific">Parasedimentitalea huanghaiensis</name>
    <dbReference type="NCBI Taxonomy" id="2682100"/>
    <lineage>
        <taxon>Bacteria</taxon>
        <taxon>Pseudomonadati</taxon>
        <taxon>Pseudomonadota</taxon>
        <taxon>Alphaproteobacteria</taxon>
        <taxon>Rhodobacterales</taxon>
        <taxon>Paracoccaceae</taxon>
        <taxon>Parasedimentitalea</taxon>
    </lineage>
</organism>
<keyword evidence="3" id="KW-0813">Transport</keyword>
<protein>
    <submittedName>
        <fullName evidence="3">Sugar transporter</fullName>
    </submittedName>
</protein>
<sequence>MADNQSNPSVSEPATGDKAKRRPKAEALSQVAAANSTTPAPPAKPKPVAGPKPVKGKPKPKAKPAAETRPLPKPKPTPKAKPAPKPKPVVPAPDPVYAPARPARSKRRHGMLLISFVLFVLLPVAVTGAYLWTRAVDQFTSSVGFTVRREEAPSAVDLLGGLSKLSGASSSDSDILFEYIQSQGMIERVDQILDLRSLYSRHYEIDPVFSLAPDATIEDLVGYWQRMVLISYAPGTGLIELKVLAFTPDEAKAIANVIFRQGSQMINRLSAIAREDATRYASEELDGAVEQLKDARQAMTAFRSRTQIVDPSANIQLQMGLLTTLQQQLGTELIDYDLLLTSVRATDPRLQQSQQRINAIRERIRQEREKFGGGGDAAGGQDYPTLVAEFERLSVDRHFAEQKYTAALSNYDAALAEAQRQSRYLAAYLQPTLAQSAEYPRRILLLGLTALFLLIGWSTLALIYYSLRDRR</sequence>